<accession>A0A2I1I3K5</accession>
<gene>
    <name evidence="1" type="ORF">CYJ25_08035</name>
</gene>
<evidence type="ECO:0000313" key="2">
    <source>
        <dbReference type="Proteomes" id="UP000234545"/>
    </source>
</evidence>
<protein>
    <recommendedName>
        <fullName evidence="3">Phage tail protein</fullName>
    </recommendedName>
</protein>
<dbReference type="RefSeq" id="WP_101628637.1">
    <property type="nucleotide sequence ID" value="NZ_PKKJ01000016.1"/>
</dbReference>
<name>A0A2I1I3K5_9ACTO</name>
<sequence>MYGFVLDHKVSSKSLGIRFCAPVEIPAAAMGIDDIEVSGRAGSLTRFKGWQDSEITLKLAVRGGLEAFRKAAHALTGAHTIGFSGEPGMFRYLKHVKISPAVPSLATWVMFEAELCCQPFTYLETGLKRITLSGSGTITNPGLLASDPVITVFGTGELELKINDTALIVSAPSGQLTIDTARLVTHVAGKTQTDGISGPFPQLCPGANHIELGTGISRIEAQGNWRTL</sequence>
<evidence type="ECO:0000313" key="1">
    <source>
        <dbReference type="EMBL" id="PKY65712.1"/>
    </source>
</evidence>
<evidence type="ECO:0008006" key="3">
    <source>
        <dbReference type="Google" id="ProtNLM"/>
    </source>
</evidence>
<reference evidence="1 2" key="1">
    <citation type="submission" date="2017-12" db="EMBL/GenBank/DDBJ databases">
        <title>Phylogenetic diversity of female urinary microbiome.</title>
        <authorList>
            <person name="Thomas-White K."/>
            <person name="Wolfe A.J."/>
        </authorList>
    </citation>
    <scope>NUCLEOTIDE SEQUENCE [LARGE SCALE GENOMIC DNA]</scope>
    <source>
        <strain evidence="1 2">UMB0250</strain>
    </source>
</reference>
<proteinExistence type="predicted"/>
<dbReference type="EMBL" id="PKKJ01000016">
    <property type="protein sequence ID" value="PKY65712.1"/>
    <property type="molecule type" value="Genomic_DNA"/>
</dbReference>
<dbReference type="AlphaFoldDB" id="A0A2I1I3K5"/>
<dbReference type="Proteomes" id="UP000234545">
    <property type="component" value="Unassembled WGS sequence"/>
</dbReference>
<organism evidence="1 2">
    <name type="scientific">Schaalia turicensis</name>
    <dbReference type="NCBI Taxonomy" id="131111"/>
    <lineage>
        <taxon>Bacteria</taxon>
        <taxon>Bacillati</taxon>
        <taxon>Actinomycetota</taxon>
        <taxon>Actinomycetes</taxon>
        <taxon>Actinomycetales</taxon>
        <taxon>Actinomycetaceae</taxon>
        <taxon>Schaalia</taxon>
    </lineage>
</organism>
<comment type="caution">
    <text evidence="1">The sequence shown here is derived from an EMBL/GenBank/DDBJ whole genome shotgun (WGS) entry which is preliminary data.</text>
</comment>
<dbReference type="OrthoDB" id="3266310at2"/>